<evidence type="ECO:0000259" key="3">
    <source>
        <dbReference type="PROSITE" id="PS50113"/>
    </source>
</evidence>
<dbReference type="CDD" id="cd01948">
    <property type="entry name" value="EAL"/>
    <property type="match status" value="1"/>
</dbReference>
<evidence type="ECO:0000256" key="1">
    <source>
        <dbReference type="SAM" id="Phobius"/>
    </source>
</evidence>
<dbReference type="RefSeq" id="WP_089836865.1">
    <property type="nucleotide sequence ID" value="NZ_FOZL01000001.1"/>
</dbReference>
<dbReference type="SUPFAM" id="SSF55785">
    <property type="entry name" value="PYP-like sensor domain (PAS domain)"/>
    <property type="match status" value="2"/>
</dbReference>
<feature type="domain" description="PAC" evidence="3">
    <location>
        <begin position="375"/>
        <end position="427"/>
    </location>
</feature>
<dbReference type="CDD" id="cd00130">
    <property type="entry name" value="PAS"/>
    <property type="match status" value="2"/>
</dbReference>
<dbReference type="PROSITE" id="PS50883">
    <property type="entry name" value="EAL"/>
    <property type="match status" value="1"/>
</dbReference>
<organism evidence="6 7">
    <name type="scientific">Granulicella pectinivorans</name>
    <dbReference type="NCBI Taxonomy" id="474950"/>
    <lineage>
        <taxon>Bacteria</taxon>
        <taxon>Pseudomonadati</taxon>
        <taxon>Acidobacteriota</taxon>
        <taxon>Terriglobia</taxon>
        <taxon>Terriglobales</taxon>
        <taxon>Acidobacteriaceae</taxon>
        <taxon>Granulicella</taxon>
    </lineage>
</organism>
<dbReference type="InterPro" id="IPR001633">
    <property type="entry name" value="EAL_dom"/>
</dbReference>
<dbReference type="SMART" id="SM00086">
    <property type="entry name" value="PAC"/>
    <property type="match status" value="1"/>
</dbReference>
<keyword evidence="1" id="KW-0472">Membrane</keyword>
<dbReference type="SMART" id="SM00267">
    <property type="entry name" value="GGDEF"/>
    <property type="match status" value="1"/>
</dbReference>
<name>A0A1I6LKI8_9BACT</name>
<dbReference type="InterPro" id="IPR001610">
    <property type="entry name" value="PAC"/>
</dbReference>
<dbReference type="AlphaFoldDB" id="A0A1I6LKI8"/>
<dbReference type="NCBIfam" id="TIGR00229">
    <property type="entry name" value="sensory_box"/>
    <property type="match status" value="2"/>
</dbReference>
<dbReference type="STRING" id="474950.SAMN05421771_0829"/>
<keyword evidence="1" id="KW-1133">Transmembrane helix</keyword>
<reference evidence="6 7" key="1">
    <citation type="submission" date="2016-10" db="EMBL/GenBank/DDBJ databases">
        <authorList>
            <person name="de Groot N.N."/>
        </authorList>
    </citation>
    <scope>NUCLEOTIDE SEQUENCE [LARGE SCALE GENOMIC DNA]</scope>
    <source>
        <strain evidence="6 7">DSM 21001</strain>
    </source>
</reference>
<dbReference type="Gene3D" id="3.20.20.450">
    <property type="entry name" value="EAL domain"/>
    <property type="match status" value="1"/>
</dbReference>
<dbReference type="PROSITE" id="PS50112">
    <property type="entry name" value="PAS"/>
    <property type="match status" value="2"/>
</dbReference>
<dbReference type="PANTHER" id="PTHR44757:SF2">
    <property type="entry name" value="BIOFILM ARCHITECTURE MAINTENANCE PROTEIN MBAA"/>
    <property type="match status" value="1"/>
</dbReference>
<dbReference type="Gene3D" id="3.30.70.270">
    <property type="match status" value="1"/>
</dbReference>
<keyword evidence="1" id="KW-0812">Transmembrane</keyword>
<evidence type="ECO:0000259" key="4">
    <source>
        <dbReference type="PROSITE" id="PS50883"/>
    </source>
</evidence>
<feature type="domain" description="PAS" evidence="2">
    <location>
        <begin position="154"/>
        <end position="233"/>
    </location>
</feature>
<dbReference type="InterPro" id="IPR035919">
    <property type="entry name" value="EAL_sf"/>
</dbReference>
<dbReference type="SUPFAM" id="SSF141868">
    <property type="entry name" value="EAL domain-like"/>
    <property type="match status" value="1"/>
</dbReference>
<sequence>MPMLVEHTQTRKLRLGPVLFVLAGSTTCCLFFLGNWAVGSPGYRQPSALRYDTPAELFLWLGYTAFAAVLFAILYNLRKILPVKPIALAFLLFCGGHAARHYLEEHVAAYPDSWLDTAMSIFEGALAVVTACCLPLYYRRISSILERASISVRDEARLSAAMESTLVSIFMCDTVRDRSGAIVDFVFVFANPTAEKMIGLSREHLVGKRLSEINPHVYRDGRLELYRKVVETGEPWVFDTETRILNAGTGRESSFVRIHISKLGDGALVTCLDVTAERLSTQSLKRSLAYNKAIVASSSFTIIITEPDGTISSVNPAGQIMLGYSEEELVGRNIIVLHDQNELTEIAQRYTEEFGETVPPDSSVLRVRLAHGLEEEREWTYLCRNNLRIPVQVNVNTIEDERGSVIAYMASSYDLTDRKQTDQYIYHIAHHDPLTGLPGRSLLRDSIETAIEVNARTRSQFAVLIFDLDQFKRINDSLGHDTGDLVLREVALRLRSTSRNSDTVARFGDQFVVILNGLADRSEAEITARKLRDSFAPPISADGHQIVISASVGISIYPETSSADELLKHADIALDHGKMQGRNGLAVFTPDLGKKLLEKLHLETALRKAIANNELFLVYQPQISLTDHTLVGVEALMRWRRPGIGLVLPSVFIPIAEESGLITDIGAWCLETACRDIAQLQREVGYELSVAVNLSPNQVHGVHFQQTIERALSVSGLSPSSLEVEITEGLLMRDSEETLQILEGIQALGVTTAIDDFGTGFSNMSYITRFKVDRLKIDRSFVSKCLTDANSLAVTTAIIALAHSLNMEVIAEGVETVDQATMLRDLECDSAQGYLYSKPLTLADVSAFTRTLHEFGANGADRSKWMYQPRNQPHVS</sequence>
<dbReference type="InterPro" id="IPR013656">
    <property type="entry name" value="PAS_4"/>
</dbReference>
<evidence type="ECO:0000313" key="7">
    <source>
        <dbReference type="Proteomes" id="UP000199024"/>
    </source>
</evidence>
<dbReference type="SUPFAM" id="SSF55073">
    <property type="entry name" value="Nucleotide cyclase"/>
    <property type="match status" value="1"/>
</dbReference>
<evidence type="ECO:0000259" key="2">
    <source>
        <dbReference type="PROSITE" id="PS50112"/>
    </source>
</evidence>
<feature type="domain" description="EAL" evidence="4">
    <location>
        <begin position="599"/>
        <end position="853"/>
    </location>
</feature>
<dbReference type="Pfam" id="PF13426">
    <property type="entry name" value="PAS_9"/>
    <property type="match status" value="1"/>
</dbReference>
<accession>A0A1I6LKI8</accession>
<dbReference type="InterPro" id="IPR000700">
    <property type="entry name" value="PAS-assoc_C"/>
</dbReference>
<dbReference type="PROSITE" id="PS50887">
    <property type="entry name" value="GGDEF"/>
    <property type="match status" value="1"/>
</dbReference>
<dbReference type="SMART" id="SM00052">
    <property type="entry name" value="EAL"/>
    <property type="match status" value="1"/>
</dbReference>
<dbReference type="OrthoDB" id="101222at2"/>
<dbReference type="InterPro" id="IPR000014">
    <property type="entry name" value="PAS"/>
</dbReference>
<feature type="transmembrane region" description="Helical" evidence="1">
    <location>
        <begin position="18"/>
        <end position="37"/>
    </location>
</feature>
<feature type="domain" description="GGDEF" evidence="5">
    <location>
        <begin position="459"/>
        <end position="590"/>
    </location>
</feature>
<dbReference type="Pfam" id="PF00990">
    <property type="entry name" value="GGDEF"/>
    <property type="match status" value="1"/>
</dbReference>
<dbReference type="InterPro" id="IPR043128">
    <property type="entry name" value="Rev_trsase/Diguanyl_cyclase"/>
</dbReference>
<dbReference type="PANTHER" id="PTHR44757">
    <property type="entry name" value="DIGUANYLATE CYCLASE DGCP"/>
    <property type="match status" value="1"/>
</dbReference>
<dbReference type="InterPro" id="IPR035965">
    <property type="entry name" value="PAS-like_dom_sf"/>
</dbReference>
<dbReference type="PROSITE" id="PS50113">
    <property type="entry name" value="PAC"/>
    <property type="match status" value="1"/>
</dbReference>
<dbReference type="InterPro" id="IPR052155">
    <property type="entry name" value="Biofilm_reg_signaling"/>
</dbReference>
<keyword evidence="7" id="KW-1185">Reference proteome</keyword>
<gene>
    <name evidence="6" type="ORF">SAMN05421771_0829</name>
</gene>
<dbReference type="EMBL" id="FOZL01000001">
    <property type="protein sequence ID" value="SFS03903.1"/>
    <property type="molecule type" value="Genomic_DNA"/>
</dbReference>
<evidence type="ECO:0000259" key="5">
    <source>
        <dbReference type="PROSITE" id="PS50887"/>
    </source>
</evidence>
<feature type="transmembrane region" description="Helical" evidence="1">
    <location>
        <begin position="57"/>
        <end position="77"/>
    </location>
</feature>
<dbReference type="CDD" id="cd01949">
    <property type="entry name" value="GGDEF"/>
    <property type="match status" value="1"/>
</dbReference>
<dbReference type="InterPro" id="IPR029787">
    <property type="entry name" value="Nucleotide_cyclase"/>
</dbReference>
<dbReference type="Pfam" id="PF00563">
    <property type="entry name" value="EAL"/>
    <property type="match status" value="1"/>
</dbReference>
<dbReference type="Pfam" id="PF08448">
    <property type="entry name" value="PAS_4"/>
    <property type="match status" value="1"/>
</dbReference>
<dbReference type="Gene3D" id="3.30.450.20">
    <property type="entry name" value="PAS domain"/>
    <property type="match status" value="2"/>
</dbReference>
<dbReference type="InterPro" id="IPR000160">
    <property type="entry name" value="GGDEF_dom"/>
</dbReference>
<dbReference type="SMART" id="SM00091">
    <property type="entry name" value="PAS"/>
    <property type="match status" value="2"/>
</dbReference>
<dbReference type="Proteomes" id="UP000199024">
    <property type="component" value="Unassembled WGS sequence"/>
</dbReference>
<protein>
    <submittedName>
        <fullName evidence="6">PAS domain S-box-containing protein/diguanylate cyclase (GGDEF) domain-containing protein</fullName>
    </submittedName>
</protein>
<feature type="domain" description="PAS" evidence="2">
    <location>
        <begin position="287"/>
        <end position="335"/>
    </location>
</feature>
<proteinExistence type="predicted"/>
<evidence type="ECO:0000313" key="6">
    <source>
        <dbReference type="EMBL" id="SFS03903.1"/>
    </source>
</evidence>
<dbReference type="NCBIfam" id="TIGR00254">
    <property type="entry name" value="GGDEF"/>
    <property type="match status" value="1"/>
</dbReference>